<keyword evidence="1" id="KW-1133">Transmembrane helix</keyword>
<keyword evidence="1" id="KW-0472">Membrane</keyword>
<dbReference type="Proteomes" id="UP001175228">
    <property type="component" value="Unassembled WGS sequence"/>
</dbReference>
<feature type="transmembrane region" description="Helical" evidence="1">
    <location>
        <begin position="7"/>
        <end position="26"/>
    </location>
</feature>
<comment type="caution">
    <text evidence="2">The sequence shown here is derived from an EMBL/GenBank/DDBJ whole genome shotgun (WGS) entry which is preliminary data.</text>
</comment>
<proteinExistence type="predicted"/>
<evidence type="ECO:0000313" key="2">
    <source>
        <dbReference type="EMBL" id="KAK0505150.1"/>
    </source>
</evidence>
<keyword evidence="3" id="KW-1185">Reference proteome</keyword>
<evidence type="ECO:0000256" key="1">
    <source>
        <dbReference type="SAM" id="Phobius"/>
    </source>
</evidence>
<evidence type="ECO:0000313" key="3">
    <source>
        <dbReference type="Proteomes" id="UP001175228"/>
    </source>
</evidence>
<sequence>MLFAIFKFIKLVFYVFVVLGPAHYYLLFLSKDQSTKNVIINLFSYTSMWMIALGEVDFGHRRRPDGQTGLVVPALRWWIRDTIAATFLGVIIAVLLRNLTYTSSSPEIHSPLLPGFFDALSCANHSCVNLSEVEPSSYRTISAILTDVAERAWEADDALNDLLLKLPSAVAIMDVEISERRHHPISVLDISWMIVSMFELIQLNPAGSLHNSFLYVISFIMDHIEIMIRRNDFMMGDAIPREFSPLMLMALGGWNVLVMDTRVALVSLDRVLNKLSDDFNLTLLVQRSIIHAERNVHLTRILSSLDETLGKLNTVELCLEALQPVEAFRDQARHHGGELRLELRGLLKTMERIPRRATSKILVCTEGEMLDLREKVERVKQGIIVDGRDNSVTFLIKNTQFAVMSNARIRRSETLGSSASSKYPHTRHSWTVIGEAMGGRGEKRSSIRMYRSLRAVSSTGMEESKSTFTGSYVAKKPTLTQADHLETCFSGHMLEVPPVSMFRKWPITKHGIIHRHSKLSPIRGYRRHV</sequence>
<feature type="transmembrane region" description="Helical" evidence="1">
    <location>
        <begin position="77"/>
        <end position="96"/>
    </location>
</feature>
<reference evidence="2" key="1">
    <citation type="submission" date="2023-06" db="EMBL/GenBank/DDBJ databases">
        <authorList>
            <consortium name="Lawrence Berkeley National Laboratory"/>
            <person name="Ahrendt S."/>
            <person name="Sahu N."/>
            <person name="Indic B."/>
            <person name="Wong-Bajracharya J."/>
            <person name="Merenyi Z."/>
            <person name="Ke H.-M."/>
            <person name="Monk M."/>
            <person name="Kocsube S."/>
            <person name="Drula E."/>
            <person name="Lipzen A."/>
            <person name="Balint B."/>
            <person name="Henrissat B."/>
            <person name="Andreopoulos B."/>
            <person name="Martin F.M."/>
            <person name="Harder C.B."/>
            <person name="Rigling D."/>
            <person name="Ford K.L."/>
            <person name="Foster G.D."/>
            <person name="Pangilinan J."/>
            <person name="Papanicolaou A."/>
            <person name="Barry K."/>
            <person name="LaButti K."/>
            <person name="Viragh M."/>
            <person name="Koriabine M."/>
            <person name="Yan M."/>
            <person name="Riley R."/>
            <person name="Champramary S."/>
            <person name="Plett K.L."/>
            <person name="Tsai I.J."/>
            <person name="Slot J."/>
            <person name="Sipos G."/>
            <person name="Plett J."/>
            <person name="Nagy L.G."/>
            <person name="Grigoriev I.V."/>
        </authorList>
    </citation>
    <scope>NUCLEOTIDE SEQUENCE</scope>
    <source>
        <strain evidence="2">HWK02</strain>
    </source>
</reference>
<keyword evidence="1" id="KW-0812">Transmembrane</keyword>
<dbReference type="AlphaFoldDB" id="A0AA39QLH9"/>
<dbReference type="EMBL" id="JAUEPU010000002">
    <property type="protein sequence ID" value="KAK0505150.1"/>
    <property type="molecule type" value="Genomic_DNA"/>
</dbReference>
<name>A0AA39QLH9_9AGAR</name>
<protein>
    <submittedName>
        <fullName evidence="2">Uncharacterized protein</fullName>
    </submittedName>
</protein>
<gene>
    <name evidence="2" type="ORF">EDD18DRAFT_1098546</name>
</gene>
<organism evidence="2 3">
    <name type="scientific">Armillaria luteobubalina</name>
    <dbReference type="NCBI Taxonomy" id="153913"/>
    <lineage>
        <taxon>Eukaryota</taxon>
        <taxon>Fungi</taxon>
        <taxon>Dikarya</taxon>
        <taxon>Basidiomycota</taxon>
        <taxon>Agaricomycotina</taxon>
        <taxon>Agaricomycetes</taxon>
        <taxon>Agaricomycetidae</taxon>
        <taxon>Agaricales</taxon>
        <taxon>Marasmiineae</taxon>
        <taxon>Physalacriaceae</taxon>
        <taxon>Armillaria</taxon>
    </lineage>
</organism>
<accession>A0AA39QLH9</accession>
<feature type="transmembrane region" description="Helical" evidence="1">
    <location>
        <begin position="38"/>
        <end position="56"/>
    </location>
</feature>